<dbReference type="Proteomes" id="UP001386955">
    <property type="component" value="Unassembled WGS sequence"/>
</dbReference>
<evidence type="ECO:0000313" key="3">
    <source>
        <dbReference type="Proteomes" id="UP001386955"/>
    </source>
</evidence>
<organism evidence="2 3">
    <name type="scientific">Psophocarpus tetragonolobus</name>
    <name type="common">Winged bean</name>
    <name type="synonym">Dolichos tetragonolobus</name>
    <dbReference type="NCBI Taxonomy" id="3891"/>
    <lineage>
        <taxon>Eukaryota</taxon>
        <taxon>Viridiplantae</taxon>
        <taxon>Streptophyta</taxon>
        <taxon>Embryophyta</taxon>
        <taxon>Tracheophyta</taxon>
        <taxon>Spermatophyta</taxon>
        <taxon>Magnoliopsida</taxon>
        <taxon>eudicotyledons</taxon>
        <taxon>Gunneridae</taxon>
        <taxon>Pentapetalae</taxon>
        <taxon>rosids</taxon>
        <taxon>fabids</taxon>
        <taxon>Fabales</taxon>
        <taxon>Fabaceae</taxon>
        <taxon>Papilionoideae</taxon>
        <taxon>50 kb inversion clade</taxon>
        <taxon>NPAAA clade</taxon>
        <taxon>indigoferoid/millettioid clade</taxon>
        <taxon>Phaseoleae</taxon>
        <taxon>Psophocarpus</taxon>
    </lineage>
</organism>
<feature type="compositionally biased region" description="Polar residues" evidence="1">
    <location>
        <begin position="101"/>
        <end position="114"/>
    </location>
</feature>
<evidence type="ECO:0000313" key="2">
    <source>
        <dbReference type="EMBL" id="KAK7399274.1"/>
    </source>
</evidence>
<reference evidence="2 3" key="1">
    <citation type="submission" date="2024-01" db="EMBL/GenBank/DDBJ databases">
        <title>The genomes of 5 underutilized Papilionoideae crops provide insights into root nodulation and disease resistanc.</title>
        <authorList>
            <person name="Jiang F."/>
        </authorList>
    </citation>
    <scope>NUCLEOTIDE SEQUENCE [LARGE SCALE GENOMIC DNA]</scope>
    <source>
        <strain evidence="2">DUOXIRENSHENG_FW03</strain>
        <tissue evidence="2">Leaves</tissue>
    </source>
</reference>
<comment type="caution">
    <text evidence="2">The sequence shown here is derived from an EMBL/GenBank/DDBJ whole genome shotgun (WGS) entry which is preliminary data.</text>
</comment>
<feature type="region of interest" description="Disordered" evidence="1">
    <location>
        <begin position="71"/>
        <end position="125"/>
    </location>
</feature>
<dbReference type="EMBL" id="JAYMYS010000003">
    <property type="protein sequence ID" value="KAK7399274.1"/>
    <property type="molecule type" value="Genomic_DNA"/>
</dbReference>
<feature type="compositionally biased region" description="Polar residues" evidence="1">
    <location>
        <begin position="73"/>
        <end position="87"/>
    </location>
</feature>
<feature type="compositionally biased region" description="Basic and acidic residues" evidence="1">
    <location>
        <begin position="88"/>
        <end position="100"/>
    </location>
</feature>
<dbReference type="AlphaFoldDB" id="A0AAN9SR58"/>
<keyword evidence="3" id="KW-1185">Reference proteome</keyword>
<evidence type="ECO:0000256" key="1">
    <source>
        <dbReference type="SAM" id="MobiDB-lite"/>
    </source>
</evidence>
<proteinExistence type="predicted"/>
<sequence>MKLGTIARLQTTLIVEDPRITITNAPPVKIRDLGPMTQQNAAARDNPPVQPARRMALLALPLLKKRVPIGSLTPMQGESTVKGQNKASENEGKKVDKDLDTLSQQQTGCRQPSMDQVLDTPLHLG</sequence>
<gene>
    <name evidence="2" type="ORF">VNO78_10454</name>
</gene>
<name>A0AAN9SR58_PSOTE</name>
<accession>A0AAN9SR58</accession>
<protein>
    <submittedName>
        <fullName evidence="2">Uncharacterized protein</fullName>
    </submittedName>
</protein>